<dbReference type="Proteomes" id="UP000308489">
    <property type="component" value="Chromosome 1"/>
</dbReference>
<dbReference type="AlphaFoldDB" id="A0A4U9RW47"/>
<dbReference type="RefSeq" id="WP_138211116.1">
    <property type="nucleotide sequence ID" value="NZ_CBCRUQ010000007.1"/>
</dbReference>
<keyword evidence="1" id="KW-1133">Transmembrane helix</keyword>
<evidence type="ECO:0000313" key="2">
    <source>
        <dbReference type="EMBL" id="VTQ96051.1"/>
    </source>
</evidence>
<evidence type="ECO:0000313" key="3">
    <source>
        <dbReference type="Proteomes" id="UP000308489"/>
    </source>
</evidence>
<organism evidence="2 3">
    <name type="scientific">Hathewaya histolytica</name>
    <name type="common">Clostridium histolyticum</name>
    <dbReference type="NCBI Taxonomy" id="1498"/>
    <lineage>
        <taxon>Bacteria</taxon>
        <taxon>Bacillati</taxon>
        <taxon>Bacillota</taxon>
        <taxon>Clostridia</taxon>
        <taxon>Eubacteriales</taxon>
        <taxon>Clostridiaceae</taxon>
        <taxon>Hathewaya</taxon>
    </lineage>
</organism>
<evidence type="ECO:0000256" key="1">
    <source>
        <dbReference type="SAM" id="Phobius"/>
    </source>
</evidence>
<keyword evidence="3" id="KW-1185">Reference proteome</keyword>
<evidence type="ECO:0008006" key="4">
    <source>
        <dbReference type="Google" id="ProtNLM"/>
    </source>
</evidence>
<dbReference type="OrthoDB" id="2610916at2"/>
<keyword evidence="1" id="KW-0812">Transmembrane</keyword>
<keyword evidence="1" id="KW-0472">Membrane</keyword>
<protein>
    <recommendedName>
        <fullName evidence="4">DUF3021 domain-containing protein</fullName>
    </recommendedName>
</protein>
<dbReference type="EMBL" id="LR590481">
    <property type="protein sequence ID" value="VTQ96051.1"/>
    <property type="molecule type" value="Genomic_DNA"/>
</dbReference>
<sequence>MIKQFKLSFFQTFSATFIWILLLMSLFLKDISITISYNWNLVGISTIFALIFGVMYPALWNFSSMKAIYKILISSTINLCGGLISVWLFSSVMFEIIRHWILIIAIVTIIGHIIAFYFYSKWDNERSSDKLNTLLKKSN</sequence>
<reference evidence="2 3" key="1">
    <citation type="submission" date="2019-05" db="EMBL/GenBank/DDBJ databases">
        <authorList>
            <consortium name="Pathogen Informatics"/>
        </authorList>
    </citation>
    <scope>NUCLEOTIDE SEQUENCE [LARGE SCALE GENOMIC DNA]</scope>
    <source>
        <strain evidence="2 3">NCTC503</strain>
    </source>
</reference>
<feature type="transmembrane region" description="Helical" evidence="1">
    <location>
        <begin position="71"/>
        <end position="94"/>
    </location>
</feature>
<feature type="transmembrane region" description="Helical" evidence="1">
    <location>
        <begin position="7"/>
        <end position="27"/>
    </location>
</feature>
<dbReference type="KEGG" id="hhw:NCTC503_02628"/>
<feature type="transmembrane region" description="Helical" evidence="1">
    <location>
        <begin position="100"/>
        <end position="120"/>
    </location>
</feature>
<name>A0A4U9RW47_HATHI</name>
<proteinExistence type="predicted"/>
<accession>A0A4U9RW47</accession>
<gene>
    <name evidence="2" type="ORF">NCTC503_02628</name>
</gene>
<feature type="transmembrane region" description="Helical" evidence="1">
    <location>
        <begin position="39"/>
        <end position="59"/>
    </location>
</feature>